<reference evidence="2" key="2">
    <citation type="submission" date="2021-04" db="EMBL/GenBank/DDBJ databases">
        <authorList>
            <person name="Gilroy R."/>
        </authorList>
    </citation>
    <scope>NUCLEOTIDE SEQUENCE</scope>
    <source>
        <strain evidence="2">Gambia11-129</strain>
    </source>
</reference>
<accession>A0A9D1TME6</accession>
<reference evidence="2" key="1">
    <citation type="journal article" date="2021" name="PeerJ">
        <title>Extensive microbial diversity within the chicken gut microbiome revealed by metagenomics and culture.</title>
        <authorList>
            <person name="Gilroy R."/>
            <person name="Ravi A."/>
            <person name="Getino M."/>
            <person name="Pursley I."/>
            <person name="Horton D.L."/>
            <person name="Alikhan N.F."/>
            <person name="Baker D."/>
            <person name="Gharbi K."/>
            <person name="Hall N."/>
            <person name="Watson M."/>
            <person name="Adriaenssens E.M."/>
            <person name="Foster-Nyarko E."/>
            <person name="Jarju S."/>
            <person name="Secka A."/>
            <person name="Antonio M."/>
            <person name="Oren A."/>
            <person name="Chaudhuri R.R."/>
            <person name="La Ragione R."/>
            <person name="Hildebrand F."/>
            <person name="Pallen M.J."/>
        </authorList>
    </citation>
    <scope>NUCLEOTIDE SEQUENCE</scope>
    <source>
        <strain evidence="2">Gambia11-129</strain>
    </source>
</reference>
<gene>
    <name evidence="2" type="ORF">IAB12_02370</name>
</gene>
<sequence>MKKTILVLLCMFLSLSIFAQGPKESEDFKETVTMNVAALKGPTSMGLVELMKESEDGLNSDSIDYTFTLEGAPDAITPSLVNGKLDVAAIPANLASVIYNNTKGGIKVLGINTLGVLYIAENGESVSFVEDLRGKTIYSAGKGSTPEYALTHILTSAGLEIGKDVFIEWRSEHAECLSLMLANEGSVAMLPQPFLTSALKSNPSVRVALDLNDLWEDEVGSMLITGVTVVRSAYAEENGDAVDRFLSSYADSVEFVNSNIEDAAKLIGEYGIIAESVALDAIEGCNITLVTGEEMKSALSAYLEILYSQNPKSVGGALPSEDFYY</sequence>
<dbReference type="Proteomes" id="UP000823936">
    <property type="component" value="Unassembled WGS sequence"/>
</dbReference>
<dbReference type="InterPro" id="IPR027024">
    <property type="entry name" value="UCP027386_ABC_sbc_TM0202"/>
</dbReference>
<feature type="chain" id="PRO_5039279032" description="Sulfonate/nitrate/taurine transporter substrate-binding protein" evidence="1">
    <location>
        <begin position="20"/>
        <end position="325"/>
    </location>
</feature>
<dbReference type="EMBL" id="DXHU01000008">
    <property type="protein sequence ID" value="HIV98609.1"/>
    <property type="molecule type" value="Genomic_DNA"/>
</dbReference>
<comment type="caution">
    <text evidence="2">The sequence shown here is derived from an EMBL/GenBank/DDBJ whole genome shotgun (WGS) entry which is preliminary data.</text>
</comment>
<evidence type="ECO:0000313" key="2">
    <source>
        <dbReference type="EMBL" id="HIV98609.1"/>
    </source>
</evidence>
<dbReference type="PANTHER" id="PTHR30024:SF46">
    <property type="entry name" value="ABC TRANSPORTER, SUBSTRATE-BINDING LIPOPROTEIN"/>
    <property type="match status" value="1"/>
</dbReference>
<dbReference type="SUPFAM" id="SSF53850">
    <property type="entry name" value="Periplasmic binding protein-like II"/>
    <property type="match status" value="1"/>
</dbReference>
<name>A0A9D1TME6_9SPIO</name>
<protein>
    <recommendedName>
        <fullName evidence="4">Sulfonate/nitrate/taurine transporter substrate-binding protein</fullName>
    </recommendedName>
</protein>
<dbReference type="AlphaFoldDB" id="A0A9D1TME6"/>
<dbReference type="Gene3D" id="3.40.190.10">
    <property type="entry name" value="Periplasmic binding protein-like II"/>
    <property type="match status" value="2"/>
</dbReference>
<evidence type="ECO:0008006" key="4">
    <source>
        <dbReference type="Google" id="ProtNLM"/>
    </source>
</evidence>
<evidence type="ECO:0000256" key="1">
    <source>
        <dbReference type="SAM" id="SignalP"/>
    </source>
</evidence>
<organism evidence="2 3">
    <name type="scientific">Candidatus Ornithospirochaeta avicola</name>
    <dbReference type="NCBI Taxonomy" id="2840896"/>
    <lineage>
        <taxon>Bacteria</taxon>
        <taxon>Pseudomonadati</taxon>
        <taxon>Spirochaetota</taxon>
        <taxon>Spirochaetia</taxon>
        <taxon>Spirochaetales</taxon>
        <taxon>Spirochaetaceae</taxon>
        <taxon>Spirochaetaceae incertae sedis</taxon>
        <taxon>Candidatus Ornithospirochaeta</taxon>
    </lineage>
</organism>
<dbReference type="PIRSF" id="PIRSF027386">
    <property type="entry name" value="UCP027386_ABC_sbc_TM0202"/>
    <property type="match status" value="1"/>
</dbReference>
<evidence type="ECO:0000313" key="3">
    <source>
        <dbReference type="Proteomes" id="UP000823936"/>
    </source>
</evidence>
<feature type="signal peptide" evidence="1">
    <location>
        <begin position="1"/>
        <end position="19"/>
    </location>
</feature>
<dbReference type="PANTHER" id="PTHR30024">
    <property type="entry name" value="ALIPHATIC SULFONATES-BINDING PROTEIN-RELATED"/>
    <property type="match status" value="1"/>
</dbReference>
<keyword evidence="1" id="KW-0732">Signal</keyword>
<proteinExistence type="predicted"/>